<accession>W1PJK4</accession>
<dbReference type="HOGENOM" id="CLU_2472067_0_0_1"/>
<reference evidence="3" key="1">
    <citation type="journal article" date="2013" name="Science">
        <title>The Amborella genome and the evolution of flowering plants.</title>
        <authorList>
            <consortium name="Amborella Genome Project"/>
        </authorList>
    </citation>
    <scope>NUCLEOTIDE SEQUENCE [LARGE SCALE GENOMIC DNA]</scope>
</reference>
<keyword evidence="3" id="KW-1185">Reference proteome</keyword>
<evidence type="ECO:0000313" key="2">
    <source>
        <dbReference type="EMBL" id="ERN07846.1"/>
    </source>
</evidence>
<protein>
    <submittedName>
        <fullName evidence="2">Uncharacterized protein</fullName>
    </submittedName>
</protein>
<evidence type="ECO:0000313" key="3">
    <source>
        <dbReference type="Proteomes" id="UP000017836"/>
    </source>
</evidence>
<feature type="region of interest" description="Disordered" evidence="1">
    <location>
        <begin position="1"/>
        <end position="53"/>
    </location>
</feature>
<dbReference type="EMBL" id="KI393609">
    <property type="protein sequence ID" value="ERN07846.1"/>
    <property type="molecule type" value="Genomic_DNA"/>
</dbReference>
<organism evidence="2 3">
    <name type="scientific">Amborella trichopoda</name>
    <dbReference type="NCBI Taxonomy" id="13333"/>
    <lineage>
        <taxon>Eukaryota</taxon>
        <taxon>Viridiplantae</taxon>
        <taxon>Streptophyta</taxon>
        <taxon>Embryophyta</taxon>
        <taxon>Tracheophyta</taxon>
        <taxon>Spermatophyta</taxon>
        <taxon>Magnoliopsida</taxon>
        <taxon>Amborellales</taxon>
        <taxon>Amborellaceae</taxon>
        <taxon>Amborella</taxon>
    </lineage>
</organism>
<sequence>MPNPNFGIRYSTEEKPGFDRETEWNTGKAESDIQQRKNQDSIVKPSGIQEKPSLKDEILAKTDETLCPKYENGAGEEIKSGEHINLDF</sequence>
<proteinExistence type="predicted"/>
<dbReference type="Gramene" id="ERN07846">
    <property type="protein sequence ID" value="ERN07846"/>
    <property type="gene ID" value="AMTR_s00012p00200950"/>
</dbReference>
<dbReference type="AlphaFoldDB" id="W1PJK4"/>
<gene>
    <name evidence="2" type="ORF">AMTR_s00012p00200950</name>
</gene>
<dbReference type="Proteomes" id="UP000017836">
    <property type="component" value="Unassembled WGS sequence"/>
</dbReference>
<name>W1PJK4_AMBTC</name>
<feature type="compositionally biased region" description="Basic and acidic residues" evidence="1">
    <location>
        <begin position="11"/>
        <end position="39"/>
    </location>
</feature>
<evidence type="ECO:0000256" key="1">
    <source>
        <dbReference type="SAM" id="MobiDB-lite"/>
    </source>
</evidence>